<protein>
    <submittedName>
        <fullName evidence="2">Uncharacterized protein</fullName>
    </submittedName>
</protein>
<proteinExistence type="predicted"/>
<feature type="transmembrane region" description="Helical" evidence="1">
    <location>
        <begin position="344"/>
        <end position="368"/>
    </location>
</feature>
<evidence type="ECO:0000313" key="3">
    <source>
        <dbReference type="Proteomes" id="UP000708347"/>
    </source>
</evidence>
<evidence type="ECO:0000313" key="2">
    <source>
        <dbReference type="EMBL" id="NTY62578.1"/>
    </source>
</evidence>
<dbReference type="RefSeq" id="WP_174400292.1">
    <property type="nucleotide sequence ID" value="NZ_VBSB01000017.1"/>
</dbReference>
<feature type="transmembrane region" description="Helical" evidence="1">
    <location>
        <begin position="274"/>
        <end position="294"/>
    </location>
</feature>
<dbReference type="EMBL" id="VBSB01000017">
    <property type="protein sequence ID" value="NTY62578.1"/>
    <property type="molecule type" value="Genomic_DNA"/>
</dbReference>
<sequence length="386" mass="41536">MTSTADRPEQTIMKVVGPPVAYALCTFEIDVENGTLLPAVTADRSGWDLAYAYYDCEPAGHADPYGGCHCGAYGYHSLAKLRASHPQAATLVAVMKYNPSRAVEESGEVRVSESTLVAYWISPDVPLRGLAADLVHDLTGKLCIGYDDLDCMLARYEIIEESDWDDEAHAVSADDGVVPVPRWAGAVGMTRVVLTTRAVRSWATVVGRPLLESFSDATRYATRTARIILKVIVIAWCAVGLHVYVSTHVTPFAALDPVLVAGHRLIAAIDTPPVRLLMMFGLGLGALFDAVRLARPLPGLADPIGWVTKVILPFVYLFAEETVLIFGMLAVLASANGHPEPGELGWCLAAMFVLIVAARSAAPLFAIIGRLRAIRAHNSDWASADV</sequence>
<evidence type="ECO:0000256" key="1">
    <source>
        <dbReference type="SAM" id="Phobius"/>
    </source>
</evidence>
<gene>
    <name evidence="2" type="ORF">FEG63_23865</name>
</gene>
<feature type="transmembrane region" description="Helical" evidence="1">
    <location>
        <begin position="306"/>
        <end position="332"/>
    </location>
</feature>
<keyword evidence="1" id="KW-0472">Membrane</keyword>
<feature type="transmembrane region" description="Helical" evidence="1">
    <location>
        <begin position="227"/>
        <end position="245"/>
    </location>
</feature>
<keyword evidence="3" id="KW-1185">Reference proteome</keyword>
<organism evidence="2 3">
    <name type="scientific">Mycolicibacterium sphagni</name>
    <dbReference type="NCBI Taxonomy" id="1786"/>
    <lineage>
        <taxon>Bacteria</taxon>
        <taxon>Bacillati</taxon>
        <taxon>Actinomycetota</taxon>
        <taxon>Actinomycetes</taxon>
        <taxon>Mycobacteriales</taxon>
        <taxon>Mycobacteriaceae</taxon>
        <taxon>Mycolicibacterium</taxon>
    </lineage>
</organism>
<name>A0ABX2K671_9MYCO</name>
<reference evidence="2 3" key="1">
    <citation type="submission" date="2019-05" db="EMBL/GenBank/DDBJ databases">
        <title>Mycolicibacterium sphagni ENV482 genome assembly.</title>
        <authorList>
            <person name="Chen W."/>
            <person name="Faulkner N.W."/>
            <person name="Hyman M.R."/>
        </authorList>
    </citation>
    <scope>NUCLEOTIDE SEQUENCE [LARGE SCALE GENOMIC DNA]</scope>
    <source>
        <strain evidence="2 3">ENV482</strain>
    </source>
</reference>
<keyword evidence="1" id="KW-1133">Transmembrane helix</keyword>
<keyword evidence="1" id="KW-0812">Transmembrane</keyword>
<dbReference type="Proteomes" id="UP000708347">
    <property type="component" value="Unassembled WGS sequence"/>
</dbReference>
<accession>A0ABX2K671</accession>
<comment type="caution">
    <text evidence="2">The sequence shown here is derived from an EMBL/GenBank/DDBJ whole genome shotgun (WGS) entry which is preliminary data.</text>
</comment>